<sequence>MPNIHFFLFLLCSPKEELGSPISIEGDWIEVREDTEWIYDWSGLKFENDTAYIISDFGLLVKGPYSIIDNRIITKEFDGIFELSVQNLTEDSLEIEINGDVRQYYSRRLEYDKDLKFNSISISSYKCMDLCWEFDYRLDSSGFEVFEGKYNTQTIGLKKSKLNEKLLNKVDSLFKWSNIEQLDPEWVPIAVDGWFLKIDVNFNENESISFSTTSFEIPYRLKPIFNLIINHLEEKGLK</sequence>
<reference evidence="2 3" key="1">
    <citation type="submission" date="2013-02" db="EMBL/GenBank/DDBJ databases">
        <title>A novel strain isolated from Lonar lake, Maharashtra, India.</title>
        <authorList>
            <person name="Singh A."/>
        </authorList>
    </citation>
    <scope>NUCLEOTIDE SEQUENCE [LARGE SCALE GENOMIC DNA]</scope>
    <source>
        <strain evidence="2 3">AK24</strain>
    </source>
</reference>
<keyword evidence="3" id="KW-1185">Reference proteome</keyword>
<evidence type="ECO:0000313" key="2">
    <source>
        <dbReference type="EMBL" id="EON78869.1"/>
    </source>
</evidence>
<comment type="caution">
    <text evidence="2">The sequence shown here is derived from an EMBL/GenBank/DDBJ whole genome shotgun (WGS) entry which is preliminary data.</text>
</comment>
<gene>
    <name evidence="2" type="ORF">ADIS_0766</name>
</gene>
<evidence type="ECO:0000313" key="3">
    <source>
        <dbReference type="Proteomes" id="UP000013909"/>
    </source>
</evidence>
<evidence type="ECO:0000259" key="1">
    <source>
        <dbReference type="Pfam" id="PF20033"/>
    </source>
</evidence>
<feature type="domain" description="DUF6438" evidence="1">
    <location>
        <begin position="119"/>
        <end position="228"/>
    </location>
</feature>
<organism evidence="2 3">
    <name type="scientific">Lunatimonas lonarensis</name>
    <dbReference type="NCBI Taxonomy" id="1232681"/>
    <lineage>
        <taxon>Bacteria</taxon>
        <taxon>Pseudomonadati</taxon>
        <taxon>Bacteroidota</taxon>
        <taxon>Cytophagia</taxon>
        <taxon>Cytophagales</taxon>
        <taxon>Cyclobacteriaceae</taxon>
    </lineage>
</organism>
<dbReference type="STRING" id="1232681.ADIS_0766"/>
<dbReference type="OrthoDB" id="836992at2"/>
<dbReference type="InterPro" id="IPR045497">
    <property type="entry name" value="DUF6438"/>
</dbReference>
<dbReference type="AlphaFoldDB" id="R7ZXZ3"/>
<proteinExistence type="predicted"/>
<dbReference type="Pfam" id="PF20033">
    <property type="entry name" value="DUF6438"/>
    <property type="match status" value="1"/>
</dbReference>
<dbReference type="RefSeq" id="WP_010852914.1">
    <property type="nucleotide sequence ID" value="NZ_AQHR01000022.1"/>
</dbReference>
<accession>R7ZXZ3</accession>
<dbReference type="Proteomes" id="UP000013909">
    <property type="component" value="Unassembled WGS sequence"/>
</dbReference>
<dbReference type="EMBL" id="AQHR01000022">
    <property type="protein sequence ID" value="EON78869.1"/>
    <property type="molecule type" value="Genomic_DNA"/>
</dbReference>
<name>R7ZXZ3_9BACT</name>
<protein>
    <recommendedName>
        <fullName evidence="1">DUF6438 domain-containing protein</fullName>
    </recommendedName>
</protein>